<dbReference type="EMBL" id="FNFO01000004">
    <property type="protein sequence ID" value="SDL08479.1"/>
    <property type="molecule type" value="Genomic_DNA"/>
</dbReference>
<evidence type="ECO:0000313" key="3">
    <source>
        <dbReference type="Proteomes" id="UP000198510"/>
    </source>
</evidence>
<evidence type="ECO:0000256" key="1">
    <source>
        <dbReference type="SAM" id="SignalP"/>
    </source>
</evidence>
<dbReference type="Proteomes" id="UP000198510">
    <property type="component" value="Unassembled WGS sequence"/>
</dbReference>
<sequence>MKTRIFTFALALSLIGIQTSHATSVDPEKKKKDTTATAATEQAQPSTIKVYDLAGDLQFEGTELVNLPEKSEFLFSYEGVSYYILDEVYQAPNAVQIAQKPDK</sequence>
<protein>
    <submittedName>
        <fullName evidence="2">Uncharacterized protein</fullName>
    </submittedName>
</protein>
<dbReference type="AlphaFoldDB" id="A0A1G9H6I9"/>
<feature type="signal peptide" evidence="1">
    <location>
        <begin position="1"/>
        <end position="22"/>
    </location>
</feature>
<feature type="chain" id="PRO_5011741745" evidence="1">
    <location>
        <begin position="23"/>
        <end position="103"/>
    </location>
</feature>
<keyword evidence="1" id="KW-0732">Signal</keyword>
<gene>
    <name evidence="2" type="ORF">SAMN05421823_104333</name>
</gene>
<evidence type="ECO:0000313" key="2">
    <source>
        <dbReference type="EMBL" id="SDL08479.1"/>
    </source>
</evidence>
<dbReference type="RefSeq" id="WP_089682352.1">
    <property type="nucleotide sequence ID" value="NZ_FNFO01000004.1"/>
</dbReference>
<proteinExistence type="predicted"/>
<name>A0A1G9H6I9_9BACT</name>
<reference evidence="2 3" key="1">
    <citation type="submission" date="2016-10" db="EMBL/GenBank/DDBJ databases">
        <authorList>
            <person name="de Groot N.N."/>
        </authorList>
    </citation>
    <scope>NUCLEOTIDE SEQUENCE [LARGE SCALE GENOMIC DNA]</scope>
    <source>
        <strain evidence="2 3">DSM 25186</strain>
    </source>
</reference>
<accession>A0A1G9H6I9</accession>
<keyword evidence="3" id="KW-1185">Reference proteome</keyword>
<organism evidence="2 3">
    <name type="scientific">Catalinimonas alkaloidigena</name>
    <dbReference type="NCBI Taxonomy" id="1075417"/>
    <lineage>
        <taxon>Bacteria</taxon>
        <taxon>Pseudomonadati</taxon>
        <taxon>Bacteroidota</taxon>
        <taxon>Cytophagia</taxon>
        <taxon>Cytophagales</taxon>
        <taxon>Catalimonadaceae</taxon>
        <taxon>Catalinimonas</taxon>
    </lineage>
</organism>